<name>A0A813JJM5_POLGL</name>
<keyword evidence="3 7" id="KW-0812">Transmembrane</keyword>
<keyword evidence="5 7" id="KW-0472">Membrane</keyword>
<accession>A0A813JJM5</accession>
<dbReference type="GO" id="GO:0005789">
    <property type="term" value="C:endoplasmic reticulum membrane"/>
    <property type="evidence" value="ECO:0007669"/>
    <property type="project" value="TreeGrafter"/>
</dbReference>
<feature type="compositionally biased region" description="Low complexity" evidence="6">
    <location>
        <begin position="1"/>
        <end position="11"/>
    </location>
</feature>
<reference evidence="8" key="1">
    <citation type="submission" date="2021-02" db="EMBL/GenBank/DDBJ databases">
        <authorList>
            <person name="Dougan E. K."/>
            <person name="Rhodes N."/>
            <person name="Thang M."/>
            <person name="Chan C."/>
        </authorList>
    </citation>
    <scope>NUCLEOTIDE SEQUENCE</scope>
</reference>
<evidence type="ECO:0000256" key="4">
    <source>
        <dbReference type="ARBA" id="ARBA00022989"/>
    </source>
</evidence>
<evidence type="ECO:0000313" key="9">
    <source>
        <dbReference type="Proteomes" id="UP000626109"/>
    </source>
</evidence>
<evidence type="ECO:0000256" key="6">
    <source>
        <dbReference type="SAM" id="MobiDB-lite"/>
    </source>
</evidence>
<keyword evidence="2" id="KW-0813">Transport</keyword>
<dbReference type="PANTHER" id="PTHR10778">
    <property type="entry name" value="SOLUTE CARRIER FAMILY 35 MEMBER B"/>
    <property type="match status" value="1"/>
</dbReference>
<gene>
    <name evidence="8" type="ORF">PGLA2088_LOCUS21581</name>
</gene>
<keyword evidence="4 7" id="KW-1133">Transmembrane helix</keyword>
<evidence type="ECO:0000256" key="1">
    <source>
        <dbReference type="ARBA" id="ARBA00004141"/>
    </source>
</evidence>
<feature type="transmembrane region" description="Helical" evidence="7">
    <location>
        <begin position="70"/>
        <end position="95"/>
    </location>
</feature>
<evidence type="ECO:0000256" key="3">
    <source>
        <dbReference type="ARBA" id="ARBA00022692"/>
    </source>
</evidence>
<feature type="transmembrane region" description="Helical" evidence="7">
    <location>
        <begin position="33"/>
        <end position="50"/>
    </location>
</feature>
<evidence type="ECO:0000256" key="7">
    <source>
        <dbReference type="SAM" id="Phobius"/>
    </source>
</evidence>
<feature type="transmembrane region" description="Helical" evidence="7">
    <location>
        <begin position="198"/>
        <end position="214"/>
    </location>
</feature>
<dbReference type="AlphaFoldDB" id="A0A813JJM5"/>
<organism evidence="8 9">
    <name type="scientific">Polarella glacialis</name>
    <name type="common">Dinoflagellate</name>
    <dbReference type="NCBI Taxonomy" id="89957"/>
    <lineage>
        <taxon>Eukaryota</taxon>
        <taxon>Sar</taxon>
        <taxon>Alveolata</taxon>
        <taxon>Dinophyceae</taxon>
        <taxon>Suessiales</taxon>
        <taxon>Suessiaceae</taxon>
        <taxon>Polarella</taxon>
    </lineage>
</organism>
<comment type="subcellular location">
    <subcellularLocation>
        <location evidence="1">Membrane</location>
        <topology evidence="1">Multi-pass membrane protein</topology>
    </subcellularLocation>
</comment>
<proteinExistence type="predicted"/>
<feature type="transmembrane region" description="Helical" evidence="7">
    <location>
        <begin position="157"/>
        <end position="177"/>
    </location>
</feature>
<sequence length="372" mass="41503">MLTFQGQQLGNQNGGEQGLRDQPRTPQEKESRCCFYGAGTILSLVMYGILQERILTPGYRDEYYWEVPVFVEGAITLAICTRVAAVVMAVVMVAIRQESYRNSAPLWKYFIVSFATLFASSCQYECLKYMCFIFQTWGKATKMIPVMLWGFYLSGKTYAFLSWIAAAPVTFGVINFITAGHTIVPEQDKLFRLTRNSLYGLGLLAVWLALEGLTSTLQEKLFKEHKTSKWNQMLYINLLSTAVSLFTVVSMGYPGSSLLNLTPQQGFGRDMSLLSLSAVVGQYFVYSQVQEFGALVFAITMNVQQVVSILVSCISHGHGIDFMEFSALICFAAGLSHFSHHGLGVLEPPERDEQLLLDSENDAEMESAAARE</sequence>
<dbReference type="EMBL" id="CAJNNW010025805">
    <property type="protein sequence ID" value="CAE8679826.1"/>
    <property type="molecule type" value="Genomic_DNA"/>
</dbReference>
<feature type="region of interest" description="Disordered" evidence="6">
    <location>
        <begin position="1"/>
        <end position="26"/>
    </location>
</feature>
<evidence type="ECO:0000313" key="8">
    <source>
        <dbReference type="EMBL" id="CAE8679826.1"/>
    </source>
</evidence>
<feature type="transmembrane region" description="Helical" evidence="7">
    <location>
        <begin position="292"/>
        <end position="314"/>
    </location>
</feature>
<dbReference type="Pfam" id="PF08449">
    <property type="entry name" value="UAA"/>
    <property type="match status" value="1"/>
</dbReference>
<feature type="transmembrane region" description="Helical" evidence="7">
    <location>
        <begin position="107"/>
        <end position="137"/>
    </location>
</feature>
<evidence type="ECO:0000256" key="2">
    <source>
        <dbReference type="ARBA" id="ARBA00022448"/>
    </source>
</evidence>
<comment type="caution">
    <text evidence="8">The sequence shown here is derived from an EMBL/GenBank/DDBJ whole genome shotgun (WGS) entry which is preliminary data.</text>
</comment>
<dbReference type="GO" id="GO:0046964">
    <property type="term" value="F:3'-phosphoadenosine 5'-phosphosulfate transmembrane transporter activity"/>
    <property type="evidence" value="ECO:0007669"/>
    <property type="project" value="TreeGrafter"/>
</dbReference>
<dbReference type="GO" id="GO:0000139">
    <property type="term" value="C:Golgi membrane"/>
    <property type="evidence" value="ECO:0007669"/>
    <property type="project" value="TreeGrafter"/>
</dbReference>
<dbReference type="PANTHER" id="PTHR10778:SF13">
    <property type="entry name" value="ADENOSINE 3'-PHOSPHO 5'-PHOSPHOSULFATE TRANSPORTER 1"/>
    <property type="match status" value="1"/>
</dbReference>
<evidence type="ECO:0000256" key="5">
    <source>
        <dbReference type="ARBA" id="ARBA00023136"/>
    </source>
</evidence>
<dbReference type="Proteomes" id="UP000626109">
    <property type="component" value="Unassembled WGS sequence"/>
</dbReference>
<protein>
    <submittedName>
        <fullName evidence="8">Uncharacterized protein</fullName>
    </submittedName>
</protein>
<feature type="transmembrane region" description="Helical" evidence="7">
    <location>
        <begin position="234"/>
        <end position="255"/>
    </location>
</feature>
<dbReference type="InterPro" id="IPR013657">
    <property type="entry name" value="SCL35B1-4/HUT1"/>
</dbReference>